<dbReference type="Proteomes" id="UP000231701">
    <property type="component" value="Chromosome"/>
</dbReference>
<protein>
    <submittedName>
        <fullName evidence="2">Uncharacterized protein</fullName>
    </submittedName>
</protein>
<dbReference type="KEGG" id="maes:Ga0123461_2268"/>
<dbReference type="Pfam" id="PF02641">
    <property type="entry name" value="DUF190"/>
    <property type="match status" value="1"/>
</dbReference>
<reference evidence="2 3" key="1">
    <citation type="submission" date="2016-12" db="EMBL/GenBank/DDBJ databases">
        <title>Isolation and genomic insights into novel planktonic Zetaproteobacteria from stratified waters of the Chesapeake Bay.</title>
        <authorList>
            <person name="McAllister S.M."/>
            <person name="Kato S."/>
            <person name="Chan C.S."/>
            <person name="Chiu B.K."/>
            <person name="Field E.K."/>
        </authorList>
    </citation>
    <scope>NUCLEOTIDE SEQUENCE [LARGE SCALE GENOMIC DNA]</scope>
    <source>
        <strain evidence="2 3">CP-5</strain>
    </source>
</reference>
<proteinExistence type="inferred from homology"/>
<dbReference type="OrthoDB" id="5295185at2"/>
<comment type="similarity">
    <text evidence="1">Belongs to the UPF0166 family.</text>
</comment>
<name>A0A2K8L4A7_MARES</name>
<dbReference type="PANTHER" id="PTHR35983">
    <property type="entry name" value="UPF0166 PROTEIN TM_0021"/>
    <property type="match status" value="1"/>
</dbReference>
<evidence type="ECO:0000313" key="2">
    <source>
        <dbReference type="EMBL" id="ATX80671.1"/>
    </source>
</evidence>
<dbReference type="SUPFAM" id="SSF54913">
    <property type="entry name" value="GlnB-like"/>
    <property type="match status" value="1"/>
</dbReference>
<dbReference type="InterPro" id="IPR011322">
    <property type="entry name" value="N-reg_PII-like_a/b"/>
</dbReference>
<dbReference type="AlphaFoldDB" id="A0A2K8L4A7"/>
<dbReference type="InterPro" id="IPR015867">
    <property type="entry name" value="N-reg_PII/ATP_PRibTrfase_C"/>
</dbReference>
<dbReference type="Gene3D" id="3.30.70.120">
    <property type="match status" value="1"/>
</dbReference>
<dbReference type="EMBL" id="CP018799">
    <property type="protein sequence ID" value="ATX80671.1"/>
    <property type="molecule type" value="Genomic_DNA"/>
</dbReference>
<accession>A0A2K8L4A7</accession>
<dbReference type="RefSeq" id="WP_100278414.1">
    <property type="nucleotide sequence ID" value="NZ_CP018799.1"/>
</dbReference>
<gene>
    <name evidence="2" type="ORF">Ga0123461_2268</name>
</gene>
<sequence>MTEGLCLRIYLTESSRIDGKPATVAILELCKQSGLCGVSVLRGIEGMGEHGVHSVSFLSLSSDLPILVEAIDTTERISQALEQMKPHLGQCLVATWPVSLMRYGDDDGND</sequence>
<keyword evidence="3" id="KW-1185">Reference proteome</keyword>
<organism evidence="2 3">
    <name type="scientific">Mariprofundus aestuarium</name>
    <dbReference type="NCBI Taxonomy" id="1921086"/>
    <lineage>
        <taxon>Bacteria</taxon>
        <taxon>Pseudomonadati</taxon>
        <taxon>Pseudomonadota</taxon>
        <taxon>Candidatius Mariprofundia</taxon>
        <taxon>Mariprofundales</taxon>
        <taxon>Mariprofundaceae</taxon>
        <taxon>Mariprofundus</taxon>
    </lineage>
</organism>
<dbReference type="PANTHER" id="PTHR35983:SF1">
    <property type="entry name" value="UPF0166 PROTEIN TM_0021"/>
    <property type="match status" value="1"/>
</dbReference>
<evidence type="ECO:0000256" key="1">
    <source>
        <dbReference type="ARBA" id="ARBA00010554"/>
    </source>
</evidence>
<evidence type="ECO:0000313" key="3">
    <source>
        <dbReference type="Proteomes" id="UP000231701"/>
    </source>
</evidence>
<dbReference type="InterPro" id="IPR003793">
    <property type="entry name" value="UPF0166"/>
</dbReference>